<feature type="region of interest" description="Disordered" evidence="1">
    <location>
        <begin position="29"/>
        <end position="49"/>
    </location>
</feature>
<reference evidence="2" key="1">
    <citation type="submission" date="2019-08" db="EMBL/GenBank/DDBJ databases">
        <authorList>
            <person name="Kucharzyk K."/>
            <person name="Murdoch R.W."/>
            <person name="Higgins S."/>
            <person name="Loffler F."/>
        </authorList>
    </citation>
    <scope>NUCLEOTIDE SEQUENCE</scope>
</reference>
<dbReference type="AntiFam" id="ANF00095">
    <property type="entry name" value="Shadow ORF (opposite ABC transporters)"/>
</dbReference>
<name>A0A645AR11_9ZZZZ</name>
<dbReference type="AlphaFoldDB" id="A0A645AR11"/>
<gene>
    <name evidence="2" type="ORF">SDC9_102499</name>
</gene>
<sequence>MLAEQKLGARDRRDIQVHDGAQLFFAHHGQCGEHGGQHQQQKRHHGRHHGRQALDVGVVAEAGFHLDLAGELHAQAFLRLLRQPVLVHALHIALDGFCACGHGAINPCADVDVAPAQHVAPEPGRNLERQRQLAAAHAPVEVGVVGDGGVLGKVARSAQALHIVLADGALVAVKHGKAQAVHVHADAETDHHHQHQRADQRQRGAHRVALQLQRFAPEIAVQALQAECLGLVYWGQLFCRCGLGRCWCRCRCRCRCLANNTVQFGRWLAGGFHQIADESFFQCLCPALGHQRGGCVAVQHPAGVHHRHTVAALGLVHEVGGDEDRHMVAARQFHQQTPELVARHRVHARGGLVQNQQLGLVHHGHGQRQALAFAQRQLRGQAVALGSQAEAFQHFGGARANFRWGHMEQACMQLQVLQHR</sequence>
<proteinExistence type="predicted"/>
<evidence type="ECO:0000256" key="1">
    <source>
        <dbReference type="SAM" id="MobiDB-lite"/>
    </source>
</evidence>
<accession>A0A645AR11</accession>
<organism evidence="2">
    <name type="scientific">bioreactor metagenome</name>
    <dbReference type="NCBI Taxonomy" id="1076179"/>
    <lineage>
        <taxon>unclassified sequences</taxon>
        <taxon>metagenomes</taxon>
        <taxon>ecological metagenomes</taxon>
    </lineage>
</organism>
<protein>
    <submittedName>
        <fullName evidence="2">Uncharacterized protein</fullName>
    </submittedName>
</protein>
<dbReference type="EMBL" id="VSSQ01015395">
    <property type="protein sequence ID" value="MPM55702.1"/>
    <property type="molecule type" value="Genomic_DNA"/>
</dbReference>
<feature type="compositionally biased region" description="Basic residues" evidence="1">
    <location>
        <begin position="40"/>
        <end position="49"/>
    </location>
</feature>
<dbReference type="AntiFam" id="ANF00142">
    <property type="entry name" value="Shadow ORF (opposite yadG)"/>
</dbReference>
<comment type="caution">
    <text evidence="2">The sequence shown here is derived from an EMBL/GenBank/DDBJ whole genome shotgun (WGS) entry which is preliminary data.</text>
</comment>
<evidence type="ECO:0000313" key="2">
    <source>
        <dbReference type="EMBL" id="MPM55702.1"/>
    </source>
</evidence>